<sequence length="223" mass="24315">MIAYNSNREKAEATAKAIRAKGGEVNIGKVDINDSESVISFYNLLKEQWGGIDSIVSAIGTPFKIKKITEYEDDLFRSIIETDVIGTYNILKYGIPLLQQEGGGSIVLFLTNVIRRTVEYDGLSTIPKMAVEGLLRMAAREYGPDGIRVNGVAPGVTETDSIHKNFDFGDEITRNLVTTVLNQTPLSRRGKLKEIADVVSFLVSDASSYVSGQIINVDGGYSA</sequence>
<comment type="similarity">
    <text evidence="1">Belongs to the short-chain dehydrogenases/reductases (SDR) family.</text>
</comment>
<dbReference type="InterPro" id="IPR036291">
    <property type="entry name" value="NAD(P)-bd_dom_sf"/>
</dbReference>
<name>A0A927CU93_9BACI</name>
<dbReference type="EMBL" id="JACXSI010000005">
    <property type="protein sequence ID" value="MBD3107299.1"/>
    <property type="molecule type" value="Genomic_DNA"/>
</dbReference>
<evidence type="ECO:0000256" key="1">
    <source>
        <dbReference type="ARBA" id="ARBA00006484"/>
    </source>
</evidence>
<dbReference type="GO" id="GO:0016491">
    <property type="term" value="F:oxidoreductase activity"/>
    <property type="evidence" value="ECO:0007669"/>
    <property type="project" value="UniProtKB-KW"/>
</dbReference>
<keyword evidence="2" id="KW-0560">Oxidoreductase</keyword>
<evidence type="ECO:0000313" key="3">
    <source>
        <dbReference type="EMBL" id="MBD3107299.1"/>
    </source>
</evidence>
<dbReference type="PANTHER" id="PTHR24321:SF8">
    <property type="entry name" value="ESTRADIOL 17-BETA-DEHYDROGENASE 8-RELATED"/>
    <property type="match status" value="1"/>
</dbReference>
<accession>A0A927CU93</accession>
<organism evidence="3 4">
    <name type="scientific">Peribacillus faecalis</name>
    <dbReference type="NCBI Taxonomy" id="2772559"/>
    <lineage>
        <taxon>Bacteria</taxon>
        <taxon>Bacillati</taxon>
        <taxon>Bacillota</taxon>
        <taxon>Bacilli</taxon>
        <taxon>Bacillales</taxon>
        <taxon>Bacillaceae</taxon>
        <taxon>Peribacillus</taxon>
    </lineage>
</organism>
<evidence type="ECO:0000256" key="2">
    <source>
        <dbReference type="ARBA" id="ARBA00023002"/>
    </source>
</evidence>
<keyword evidence="4" id="KW-1185">Reference proteome</keyword>
<gene>
    <name evidence="3" type="ORF">IEO70_02890</name>
</gene>
<dbReference type="AlphaFoldDB" id="A0A927CU93"/>
<dbReference type="Proteomes" id="UP000602076">
    <property type="component" value="Unassembled WGS sequence"/>
</dbReference>
<comment type="caution">
    <text evidence="3">The sequence shown here is derived from an EMBL/GenBank/DDBJ whole genome shotgun (WGS) entry which is preliminary data.</text>
</comment>
<dbReference type="Gene3D" id="3.40.50.720">
    <property type="entry name" value="NAD(P)-binding Rossmann-like Domain"/>
    <property type="match status" value="1"/>
</dbReference>
<dbReference type="InterPro" id="IPR002347">
    <property type="entry name" value="SDR_fam"/>
</dbReference>
<proteinExistence type="inferred from homology"/>
<dbReference type="Pfam" id="PF13561">
    <property type="entry name" value="adh_short_C2"/>
    <property type="match status" value="1"/>
</dbReference>
<dbReference type="PRINTS" id="PR00081">
    <property type="entry name" value="GDHRDH"/>
</dbReference>
<dbReference type="PANTHER" id="PTHR24321">
    <property type="entry name" value="DEHYDROGENASES, SHORT CHAIN"/>
    <property type="match status" value="1"/>
</dbReference>
<evidence type="ECO:0000313" key="4">
    <source>
        <dbReference type="Proteomes" id="UP000602076"/>
    </source>
</evidence>
<reference evidence="3" key="1">
    <citation type="submission" date="2020-09" db="EMBL/GenBank/DDBJ databases">
        <title>Bacillus faecalis sp. nov., a moderately halophilic bacterium isolated from cow faeces.</title>
        <authorList>
            <person name="Jiang L."/>
            <person name="Lee J."/>
        </authorList>
    </citation>
    <scope>NUCLEOTIDE SEQUENCE</scope>
    <source>
        <strain evidence="3">AGMB 02131</strain>
    </source>
</reference>
<protein>
    <submittedName>
        <fullName evidence="3">SDR family oxidoreductase</fullName>
    </submittedName>
</protein>
<dbReference type="SUPFAM" id="SSF51735">
    <property type="entry name" value="NAD(P)-binding Rossmann-fold domains"/>
    <property type="match status" value="1"/>
</dbReference>